<feature type="compositionally biased region" description="Basic and acidic residues" evidence="1">
    <location>
        <begin position="312"/>
        <end position="372"/>
    </location>
</feature>
<dbReference type="Proteomes" id="UP000197138">
    <property type="component" value="Unassembled WGS sequence"/>
</dbReference>
<feature type="compositionally biased region" description="Polar residues" evidence="1">
    <location>
        <begin position="373"/>
        <end position="382"/>
    </location>
</feature>
<feature type="region of interest" description="Disordered" evidence="1">
    <location>
        <begin position="59"/>
        <end position="206"/>
    </location>
</feature>
<evidence type="ECO:0000313" key="3">
    <source>
        <dbReference type="Proteomes" id="UP000197138"/>
    </source>
</evidence>
<reference evidence="3" key="1">
    <citation type="journal article" date="2017" name="Plant J.">
        <title>The pomegranate (Punica granatum L.) genome and the genomics of punicalagin biosynthesis.</title>
        <authorList>
            <person name="Qin G."/>
            <person name="Xu C."/>
            <person name="Ming R."/>
            <person name="Tang H."/>
            <person name="Guyot R."/>
            <person name="Kramer E.M."/>
            <person name="Hu Y."/>
            <person name="Yi X."/>
            <person name="Qi Y."/>
            <person name="Xu X."/>
            <person name="Gao Z."/>
            <person name="Pan H."/>
            <person name="Jian J."/>
            <person name="Tian Y."/>
            <person name="Yue Z."/>
            <person name="Xu Y."/>
        </authorList>
    </citation>
    <scope>NUCLEOTIDE SEQUENCE [LARGE SCALE GENOMIC DNA]</scope>
    <source>
        <strain evidence="3">cv. Dabenzi</strain>
    </source>
</reference>
<feature type="compositionally biased region" description="Basic and acidic residues" evidence="1">
    <location>
        <begin position="255"/>
        <end position="273"/>
    </location>
</feature>
<evidence type="ECO:0008006" key="4">
    <source>
        <dbReference type="Google" id="ProtNLM"/>
    </source>
</evidence>
<feature type="region of interest" description="Disordered" evidence="1">
    <location>
        <begin position="443"/>
        <end position="492"/>
    </location>
</feature>
<protein>
    <recommendedName>
        <fullName evidence="4">Myb-like protein X</fullName>
    </recommendedName>
</protein>
<name>A0A218WVW9_PUNGR</name>
<proteinExistence type="predicted"/>
<comment type="caution">
    <text evidence="2">The sequence shown here is derived from an EMBL/GenBank/DDBJ whole genome shotgun (WGS) entry which is preliminary data.</text>
</comment>
<gene>
    <name evidence="2" type="ORF">CDL15_Pgr004978</name>
</gene>
<dbReference type="PANTHER" id="PTHR34660:SF3">
    <property type="entry name" value="RRM DOMAIN-CONTAINING PROTEIN"/>
    <property type="match status" value="1"/>
</dbReference>
<feature type="compositionally biased region" description="Basic and acidic residues" evidence="1">
    <location>
        <begin position="68"/>
        <end position="95"/>
    </location>
</feature>
<feature type="region of interest" description="Disordered" evidence="1">
    <location>
        <begin position="242"/>
        <end position="274"/>
    </location>
</feature>
<dbReference type="AlphaFoldDB" id="A0A218WVW9"/>
<feature type="compositionally biased region" description="Basic and acidic residues" evidence="1">
    <location>
        <begin position="105"/>
        <end position="132"/>
    </location>
</feature>
<dbReference type="PANTHER" id="PTHR34660">
    <property type="entry name" value="MYB-LIKE PROTEIN X"/>
    <property type="match status" value="1"/>
</dbReference>
<feature type="compositionally biased region" description="Basic and acidic residues" evidence="1">
    <location>
        <begin position="165"/>
        <end position="183"/>
    </location>
</feature>
<evidence type="ECO:0000256" key="1">
    <source>
        <dbReference type="SAM" id="MobiDB-lite"/>
    </source>
</evidence>
<feature type="region of interest" description="Disordered" evidence="1">
    <location>
        <begin position="312"/>
        <end position="417"/>
    </location>
</feature>
<dbReference type="EMBL" id="MTKT01003016">
    <property type="protein sequence ID" value="OWM76766.1"/>
    <property type="molecule type" value="Genomic_DNA"/>
</dbReference>
<evidence type="ECO:0000313" key="2">
    <source>
        <dbReference type="EMBL" id="OWM76766.1"/>
    </source>
</evidence>
<organism evidence="2 3">
    <name type="scientific">Punica granatum</name>
    <name type="common">Pomegranate</name>
    <dbReference type="NCBI Taxonomy" id="22663"/>
    <lineage>
        <taxon>Eukaryota</taxon>
        <taxon>Viridiplantae</taxon>
        <taxon>Streptophyta</taxon>
        <taxon>Embryophyta</taxon>
        <taxon>Tracheophyta</taxon>
        <taxon>Spermatophyta</taxon>
        <taxon>Magnoliopsida</taxon>
        <taxon>eudicotyledons</taxon>
        <taxon>Gunneridae</taxon>
        <taxon>Pentapetalae</taxon>
        <taxon>rosids</taxon>
        <taxon>malvids</taxon>
        <taxon>Myrtales</taxon>
        <taxon>Lythraceae</taxon>
        <taxon>Punica</taxon>
    </lineage>
</organism>
<feature type="compositionally biased region" description="Polar residues" evidence="1">
    <location>
        <begin position="474"/>
        <end position="492"/>
    </location>
</feature>
<sequence>MSRCFPFPPPGYVRKAGAGSVDNVDLLKQIQLLLRVSDDNMKLYLLLNDANDFNILTDKHREKRDKREKKDREKREGKERKEKDRSDEKQRDKKEKKDKHRDKKKDKEKEKEKERDKEREKDHSSSSNDKKLPTQIGRINEEKTFNEKGPLLSRLPAGQTGEMSISKEKEREKQRNSTPDGKRPAGQTVDKIISTNNNSSRDIGDNNKYVQELEKRVGNDRNSGTQLAEKYMVAERKKDEGMVPFLAKPTAGVRPEGKERNKERRDNEQKVERVNGILKVRNFSGAVQSRIPEVPTPLEQCVEKEIEWRDKLKGREDVDKRADKWKEKDGERKGQEKVKESSKERKEERSKEKSERNRHNEQEGLRSSRKNEMLSSPLTKNLQEPVKEPDKTVAASENVLKKRKDPETNGFLHANEIRSNKLQKQMLASRSLLENGRTLEPFASSQVAPPLPGPTNNSNNILEANKEKRKINGVTESRPTRPASSPLQNQQPTTQADLLLAEVPLVRPPHPDSKHLDEILSRVPRMEELPELDDDQSWLFHSNCEDSKKPKWGHRVDDVTSQVWGESLHIESADIYALPYVIPY</sequence>
<accession>A0A218WVW9</accession>